<dbReference type="InterPro" id="IPR018392">
    <property type="entry name" value="LysM"/>
</dbReference>
<protein>
    <submittedName>
        <fullName evidence="3">LysM peptidoglycan-binding domain-containing protein</fullName>
    </submittedName>
</protein>
<dbReference type="AlphaFoldDB" id="A0AAW8TF52"/>
<dbReference type="PROSITE" id="PS51782">
    <property type="entry name" value="LYSM"/>
    <property type="match status" value="1"/>
</dbReference>
<comment type="caution">
    <text evidence="3">The sequence shown here is derived from an EMBL/GenBank/DDBJ whole genome shotgun (WGS) entry which is preliminary data.</text>
</comment>
<dbReference type="RefSeq" id="WP_311816801.1">
    <property type="nucleotide sequence ID" value="NZ_JARPXG010000016.1"/>
</dbReference>
<evidence type="ECO:0000313" key="4">
    <source>
        <dbReference type="Proteomes" id="UP001254770"/>
    </source>
</evidence>
<gene>
    <name evidence="3" type="ORF">P7D69_14930</name>
</gene>
<sequence length="388" mass="43242">MKKILGFISLIFLSILLTSCGNKVSVEDLKANDWQMDKEENKEDINFKVSFSDHIMTWAPDMSSVKSEASNEWEKMGEDFGKHIVENIKYKVEYELKGTTIHLKEKDLDLDDNYSIEKDGNNIVLTPEDKDAQKLILKPYSKKAKSKEASTTSSTSKNKNVADLSKVIENFKNDGLEVNEPRKMTKDDYGMAPLKAKDGMIFGVQVGTDGEYQNARIFSFENVDDLNDTKKYYDDLGKESSMTFSYTAANEDKLVLMQFNGDLPKEVVDKYVDKADLTLTPVSFNTNSSSSQDTQDGNTNSSTATASPEQQTQQEQSAPQQAPAQQEQAVEQNDSSADTGTQYGTVQPGEGPKEVAGRYGMSVEDFLDANGMDADNYYFDPGQQVVVK</sequence>
<dbReference type="EMBL" id="JARPXL010000017">
    <property type="protein sequence ID" value="MDT2545642.1"/>
    <property type="molecule type" value="Genomic_DNA"/>
</dbReference>
<dbReference type="Gene3D" id="3.10.350.10">
    <property type="entry name" value="LysM domain"/>
    <property type="match status" value="1"/>
</dbReference>
<accession>A0AAW8TF52</accession>
<feature type="compositionally biased region" description="Polar residues" evidence="1">
    <location>
        <begin position="330"/>
        <end position="345"/>
    </location>
</feature>
<dbReference type="PROSITE" id="PS51257">
    <property type="entry name" value="PROKAR_LIPOPROTEIN"/>
    <property type="match status" value="1"/>
</dbReference>
<feature type="compositionally biased region" description="Low complexity" evidence="1">
    <location>
        <begin position="302"/>
        <end position="329"/>
    </location>
</feature>
<feature type="region of interest" description="Disordered" evidence="1">
    <location>
        <begin position="281"/>
        <end position="357"/>
    </location>
</feature>
<proteinExistence type="predicted"/>
<feature type="domain" description="LysM" evidence="2">
    <location>
        <begin position="342"/>
        <end position="387"/>
    </location>
</feature>
<dbReference type="Proteomes" id="UP001254770">
    <property type="component" value="Unassembled WGS sequence"/>
</dbReference>
<evidence type="ECO:0000313" key="3">
    <source>
        <dbReference type="EMBL" id="MDT2545642.1"/>
    </source>
</evidence>
<feature type="compositionally biased region" description="Polar residues" evidence="1">
    <location>
        <begin position="281"/>
        <end position="301"/>
    </location>
</feature>
<dbReference type="InterPro" id="IPR036779">
    <property type="entry name" value="LysM_dom_sf"/>
</dbReference>
<reference evidence="3" key="1">
    <citation type="submission" date="2023-03" db="EMBL/GenBank/DDBJ databases">
        <authorList>
            <person name="Shen W."/>
            <person name="Cai J."/>
        </authorList>
    </citation>
    <scope>NUCLEOTIDE SEQUENCE</scope>
    <source>
        <strain evidence="3">Y15</strain>
    </source>
</reference>
<name>A0AAW8TF52_9ENTE</name>
<evidence type="ECO:0000256" key="1">
    <source>
        <dbReference type="SAM" id="MobiDB-lite"/>
    </source>
</evidence>
<dbReference type="Pfam" id="PF01476">
    <property type="entry name" value="LysM"/>
    <property type="match status" value="1"/>
</dbReference>
<evidence type="ECO:0000259" key="2">
    <source>
        <dbReference type="PROSITE" id="PS51782"/>
    </source>
</evidence>
<dbReference type="SUPFAM" id="SSF54106">
    <property type="entry name" value="LysM domain"/>
    <property type="match status" value="1"/>
</dbReference>
<organism evidence="3 4">
    <name type="scientific">Enterococcus raffinosus</name>
    <dbReference type="NCBI Taxonomy" id="71452"/>
    <lineage>
        <taxon>Bacteria</taxon>
        <taxon>Bacillati</taxon>
        <taxon>Bacillota</taxon>
        <taxon>Bacilli</taxon>
        <taxon>Lactobacillales</taxon>
        <taxon>Enterococcaceae</taxon>
        <taxon>Enterococcus</taxon>
    </lineage>
</organism>